<evidence type="ECO:0000313" key="2">
    <source>
        <dbReference type="EMBL" id="RHY31819.1"/>
    </source>
</evidence>
<gene>
    <name evidence="2" type="ORF">DYB32_003138</name>
</gene>
<keyword evidence="3" id="KW-1185">Reference proteome</keyword>
<evidence type="ECO:0000256" key="1">
    <source>
        <dbReference type="SAM" id="MobiDB-lite"/>
    </source>
</evidence>
<organism evidence="2 3">
    <name type="scientific">Aphanomyces invadans</name>
    <dbReference type="NCBI Taxonomy" id="157072"/>
    <lineage>
        <taxon>Eukaryota</taxon>
        <taxon>Sar</taxon>
        <taxon>Stramenopiles</taxon>
        <taxon>Oomycota</taxon>
        <taxon>Saprolegniomycetes</taxon>
        <taxon>Saprolegniales</taxon>
        <taxon>Verrucalvaceae</taxon>
        <taxon>Aphanomyces</taxon>
    </lineage>
</organism>
<evidence type="ECO:0000313" key="3">
    <source>
        <dbReference type="Proteomes" id="UP000285060"/>
    </source>
</evidence>
<dbReference type="Proteomes" id="UP000285060">
    <property type="component" value="Unassembled WGS sequence"/>
</dbReference>
<feature type="compositionally biased region" description="Polar residues" evidence="1">
    <location>
        <begin position="49"/>
        <end position="60"/>
    </location>
</feature>
<dbReference type="AlphaFoldDB" id="A0A418B1B3"/>
<name>A0A418B1B3_9STRA</name>
<feature type="compositionally biased region" description="Basic residues" evidence="1">
    <location>
        <begin position="14"/>
        <end position="33"/>
    </location>
</feature>
<accession>A0A418B1B3</accession>
<protein>
    <submittedName>
        <fullName evidence="2">Uncharacterized protein</fullName>
    </submittedName>
</protein>
<reference evidence="2 3" key="1">
    <citation type="submission" date="2018-08" db="EMBL/GenBank/DDBJ databases">
        <title>Aphanomyces genome sequencing and annotation.</title>
        <authorList>
            <person name="Minardi D."/>
            <person name="Oidtmann B."/>
            <person name="Van Der Giezen M."/>
            <person name="Studholme D.J."/>
        </authorList>
    </citation>
    <scope>NUCLEOTIDE SEQUENCE [LARGE SCALE GENOMIC DNA]</scope>
    <source>
        <strain evidence="2 3">NJM0002</strain>
    </source>
</reference>
<feature type="region of interest" description="Disordered" evidence="1">
    <location>
        <begin position="1"/>
        <end position="62"/>
    </location>
</feature>
<dbReference type="EMBL" id="QUSY01000183">
    <property type="protein sequence ID" value="RHY31819.1"/>
    <property type="molecule type" value="Genomic_DNA"/>
</dbReference>
<sequence>MKAGGNDVETLKSEKKKKKKEKKAKKAKKNHRHEGKDEFGRDILPGTTPPWTSNDTTSNTHHVHRAVEAAAVTEVAVVSAVEVEAANELHQDGIEAANEMQREVEVEAVVAGQTPSPIRQIDPFYKPNPESWVSRAGGVYLPKQ</sequence>
<comment type="caution">
    <text evidence="2">The sequence shown here is derived from an EMBL/GenBank/DDBJ whole genome shotgun (WGS) entry which is preliminary data.</text>
</comment>
<proteinExistence type="predicted"/>